<evidence type="ECO:0000313" key="2">
    <source>
        <dbReference type="EMBL" id="KAJ7638101.1"/>
    </source>
</evidence>
<sequence length="178" mass="19233">MHWGSNEHMKGAVGKYNKGNRGRKPGALGSANGRSQRIEPVGATKTHREIFWSYKKGVELMLCGYEGCRAGGSRGALESENHRSKHIARAGGGGGSGRVKTYVRTFRTALWWGLASTGGTKAGEGPERRRPSGEPGGAEEEKGGSKRKRVITQANNLSLMSCKYTGTFNGRKRGLLWP</sequence>
<comment type="caution">
    <text evidence="2">The sequence shown here is derived from an EMBL/GenBank/DDBJ whole genome shotgun (WGS) entry which is preliminary data.</text>
</comment>
<protein>
    <submittedName>
        <fullName evidence="2">Uncharacterized protein</fullName>
    </submittedName>
</protein>
<dbReference type="AlphaFoldDB" id="A0AAD7FQX2"/>
<organism evidence="2 3">
    <name type="scientific">Mycena rosella</name>
    <name type="common">Pink bonnet</name>
    <name type="synonym">Agaricus rosellus</name>
    <dbReference type="NCBI Taxonomy" id="1033263"/>
    <lineage>
        <taxon>Eukaryota</taxon>
        <taxon>Fungi</taxon>
        <taxon>Dikarya</taxon>
        <taxon>Basidiomycota</taxon>
        <taxon>Agaricomycotina</taxon>
        <taxon>Agaricomycetes</taxon>
        <taxon>Agaricomycetidae</taxon>
        <taxon>Agaricales</taxon>
        <taxon>Marasmiineae</taxon>
        <taxon>Mycenaceae</taxon>
        <taxon>Mycena</taxon>
    </lineage>
</organism>
<feature type="region of interest" description="Disordered" evidence="1">
    <location>
        <begin position="117"/>
        <end position="150"/>
    </location>
</feature>
<feature type="region of interest" description="Disordered" evidence="1">
    <location>
        <begin position="74"/>
        <end position="96"/>
    </location>
</feature>
<evidence type="ECO:0000313" key="3">
    <source>
        <dbReference type="Proteomes" id="UP001221757"/>
    </source>
</evidence>
<evidence type="ECO:0000256" key="1">
    <source>
        <dbReference type="SAM" id="MobiDB-lite"/>
    </source>
</evidence>
<feature type="compositionally biased region" description="Basic and acidic residues" evidence="1">
    <location>
        <begin position="1"/>
        <end position="10"/>
    </location>
</feature>
<dbReference type="EMBL" id="JARKIE010000443">
    <property type="protein sequence ID" value="KAJ7638101.1"/>
    <property type="molecule type" value="Genomic_DNA"/>
</dbReference>
<gene>
    <name evidence="2" type="ORF">B0H17DRAFT_1149246</name>
</gene>
<feature type="region of interest" description="Disordered" evidence="1">
    <location>
        <begin position="1"/>
        <end position="41"/>
    </location>
</feature>
<proteinExistence type="predicted"/>
<keyword evidence="3" id="KW-1185">Reference proteome</keyword>
<reference evidence="2" key="1">
    <citation type="submission" date="2023-03" db="EMBL/GenBank/DDBJ databases">
        <title>Massive genome expansion in bonnet fungi (Mycena s.s.) driven by repeated elements and novel gene families across ecological guilds.</title>
        <authorList>
            <consortium name="Lawrence Berkeley National Laboratory"/>
            <person name="Harder C.B."/>
            <person name="Miyauchi S."/>
            <person name="Viragh M."/>
            <person name="Kuo A."/>
            <person name="Thoen E."/>
            <person name="Andreopoulos B."/>
            <person name="Lu D."/>
            <person name="Skrede I."/>
            <person name="Drula E."/>
            <person name="Henrissat B."/>
            <person name="Morin E."/>
            <person name="Kohler A."/>
            <person name="Barry K."/>
            <person name="LaButti K."/>
            <person name="Morin E."/>
            <person name="Salamov A."/>
            <person name="Lipzen A."/>
            <person name="Mereny Z."/>
            <person name="Hegedus B."/>
            <person name="Baldrian P."/>
            <person name="Stursova M."/>
            <person name="Weitz H."/>
            <person name="Taylor A."/>
            <person name="Grigoriev I.V."/>
            <person name="Nagy L.G."/>
            <person name="Martin F."/>
            <person name="Kauserud H."/>
        </authorList>
    </citation>
    <scope>NUCLEOTIDE SEQUENCE</scope>
    <source>
        <strain evidence="2">CBHHK067</strain>
    </source>
</reference>
<dbReference type="Proteomes" id="UP001221757">
    <property type="component" value="Unassembled WGS sequence"/>
</dbReference>
<accession>A0AAD7FQX2</accession>
<name>A0AAD7FQX2_MYCRO</name>